<evidence type="ECO:0000313" key="7">
    <source>
        <dbReference type="Proteomes" id="UP000001554"/>
    </source>
</evidence>
<dbReference type="CDD" id="cd01670">
    <property type="entry name" value="Death"/>
    <property type="match status" value="1"/>
</dbReference>
<feature type="transmembrane region" description="Helical" evidence="4">
    <location>
        <begin position="12"/>
        <end position="35"/>
    </location>
</feature>
<keyword evidence="1" id="KW-0677">Repeat</keyword>
<dbReference type="GO" id="GO:0007165">
    <property type="term" value="P:signal transduction"/>
    <property type="evidence" value="ECO:0007669"/>
    <property type="project" value="InterPro"/>
</dbReference>
<keyword evidence="4" id="KW-1133">Transmembrane helix</keyword>
<evidence type="ECO:0000256" key="1">
    <source>
        <dbReference type="ARBA" id="ARBA00022737"/>
    </source>
</evidence>
<dbReference type="GO" id="GO:0000166">
    <property type="term" value="F:nucleotide binding"/>
    <property type="evidence" value="ECO:0007669"/>
    <property type="project" value="UniProtKB-KW"/>
</dbReference>
<dbReference type="SUPFAM" id="SSF47986">
    <property type="entry name" value="DEATH domain"/>
    <property type="match status" value="1"/>
</dbReference>
<protein>
    <submittedName>
        <fullName evidence="8">Probable serine/threonine-protein kinase roco4 isoform X1</fullName>
    </submittedName>
</protein>
<feature type="domain" description="Death" evidence="5">
    <location>
        <begin position="49"/>
        <end position="125"/>
    </location>
</feature>
<name>A0A9J7HUA3_BRAFL</name>
<feature type="domain" description="Roc" evidence="6">
    <location>
        <begin position="264"/>
        <end position="497"/>
    </location>
</feature>
<accession>A0A9J7HUA3</accession>
<evidence type="ECO:0000256" key="2">
    <source>
        <dbReference type="ARBA" id="ARBA00022741"/>
    </source>
</evidence>
<proteinExistence type="predicted"/>
<keyword evidence="8" id="KW-0418">Kinase</keyword>
<dbReference type="InterPro" id="IPR000488">
    <property type="entry name" value="Death_dom"/>
</dbReference>
<keyword evidence="8" id="KW-0808">Transferase</keyword>
<dbReference type="Pfam" id="PF08477">
    <property type="entry name" value="Roc"/>
    <property type="match status" value="1"/>
</dbReference>
<dbReference type="Proteomes" id="UP000001554">
    <property type="component" value="Unplaced"/>
</dbReference>
<evidence type="ECO:0000259" key="5">
    <source>
        <dbReference type="PROSITE" id="PS50017"/>
    </source>
</evidence>
<feature type="region of interest" description="Disordered" evidence="3">
    <location>
        <begin position="212"/>
        <end position="235"/>
    </location>
</feature>
<evidence type="ECO:0000313" key="8">
    <source>
        <dbReference type="RefSeq" id="XP_035664550.1"/>
    </source>
</evidence>
<dbReference type="InterPro" id="IPR016729">
    <property type="entry name" value="FADD"/>
</dbReference>
<sequence length="835" mass="94755">MRKEVSIDSSHLNHTVSSIFVILLFIFLSCFSCFFPDITPHIPLLTERVGLRWRDLAGRLGFSTDDIDGIVSGVRYHDDQSYCTAMLEQWQQRGEGEGILKLQLMEAALSDMGLEDIVHVIHERLDRLVAGLEALVKTQEFITDNMDKDTIVRFTEMRGRSVKQASSSELLMHELVDCIKTPEDYDYLLQLLEESGQHYLLKEIKTFEPKTSHKEPKVVPLKRRPHHRATVDADESTAKETSTVIIATPSTTMAQSVSSNSAQIVSSKQKVKLMFVGQTGSGKTSLCLTMIGGKAHTEDESDRTIGVDIRSYIDQTHGVEYKIYDFGGHDVYHYTHRFFLTHLGLYLLCIDLPGYTSGEFQERVGKWMTSISSHVTKPSLIVVGTKSDEGDVMEKIALLEKDIKSAETAVRQALEKEISRCQETLDSREQGLGLRGKDDHFVGLSREEVLDKQTSLQKLLEGRPGNLIDVHILPVSSKRNEGIDVLRAKMAEIVQERIGVSNSRQLPQSWSDFDNLIKQVTSESYLDLTECKQRGNDVGMDNTDVLNALEYLHVTGEILFYRHIQGMEDKVFQDPSIILKLFKQLFRHDMAQHLQKEENLMPTDRQQFLEEGVVSEEFVDAVLPEEAESFQLLLPLMKHFGLCFNRTVTMMANLPIANEDEIAAHWSDTVQEGTKEVKLIMKSLDVNSGHPVGLGESLACRMVLMSEEGRRLVKRNAVINRMGMMDVMYRRLNNEKEKRTQQVRTSDKVVDEIYLRADNKEAWRGMKELVKKIKPCLEEYQARLSEDSVTVTGEKKLESIPLEALHKHTGEDLDKIFLGEWAESAGSQVYPVLTK</sequence>
<evidence type="ECO:0000256" key="3">
    <source>
        <dbReference type="SAM" id="MobiDB-lite"/>
    </source>
</evidence>
<dbReference type="AlphaFoldDB" id="A0A9J7HUA3"/>
<dbReference type="GO" id="GO:0016301">
    <property type="term" value="F:kinase activity"/>
    <property type="evidence" value="ECO:0007669"/>
    <property type="project" value="UniProtKB-KW"/>
</dbReference>
<dbReference type="PROSITE" id="PS51424">
    <property type="entry name" value="ROC"/>
    <property type="match status" value="1"/>
</dbReference>
<keyword evidence="4" id="KW-0812">Transmembrane</keyword>
<keyword evidence="4" id="KW-0472">Membrane</keyword>
<dbReference type="InterPro" id="IPR027417">
    <property type="entry name" value="P-loop_NTPase"/>
</dbReference>
<dbReference type="PROSITE" id="PS50017">
    <property type="entry name" value="DEATH_DOMAIN"/>
    <property type="match status" value="1"/>
</dbReference>
<evidence type="ECO:0000259" key="6">
    <source>
        <dbReference type="PROSITE" id="PS51424"/>
    </source>
</evidence>
<reference evidence="8" key="1">
    <citation type="submission" date="2025-08" db="UniProtKB">
        <authorList>
            <consortium name="RefSeq"/>
        </authorList>
    </citation>
    <scope>IDENTIFICATION</scope>
    <source>
        <strain evidence="8">S238N-H82</strain>
        <tissue evidence="8">Testes</tissue>
    </source>
</reference>
<dbReference type="PANTHER" id="PTHR15077:SF9">
    <property type="entry name" value="C-TERMINAL OF ROC (COR) DOMAIN-CONTAINING PROTEIN"/>
    <property type="match status" value="1"/>
</dbReference>
<dbReference type="GeneID" id="118408042"/>
<dbReference type="PANTHER" id="PTHR15077">
    <property type="entry name" value="FAS-ASSOCIATING DEATH DOMAIN-CONTAINING PROTEIN FADD"/>
    <property type="match status" value="1"/>
</dbReference>
<evidence type="ECO:0000256" key="4">
    <source>
        <dbReference type="SAM" id="Phobius"/>
    </source>
</evidence>
<dbReference type="Gene3D" id="3.40.50.300">
    <property type="entry name" value="P-loop containing nucleotide triphosphate hydrolases"/>
    <property type="match status" value="1"/>
</dbReference>
<dbReference type="Gene3D" id="1.10.10.10">
    <property type="entry name" value="Winged helix-like DNA-binding domain superfamily/Winged helix DNA-binding domain"/>
    <property type="match status" value="1"/>
</dbReference>
<dbReference type="OrthoDB" id="10022597at2759"/>
<dbReference type="RefSeq" id="XP_035664550.1">
    <property type="nucleotide sequence ID" value="XM_035808657.1"/>
</dbReference>
<dbReference type="KEGG" id="bfo:118408042"/>
<dbReference type="InterPro" id="IPR036388">
    <property type="entry name" value="WH-like_DNA-bd_sf"/>
</dbReference>
<dbReference type="PROSITE" id="PS51257">
    <property type="entry name" value="PROKAR_LIPOPROTEIN"/>
    <property type="match status" value="1"/>
</dbReference>
<dbReference type="Pfam" id="PF00531">
    <property type="entry name" value="Death"/>
    <property type="match status" value="1"/>
</dbReference>
<dbReference type="InterPro" id="IPR011029">
    <property type="entry name" value="DEATH-like_dom_sf"/>
</dbReference>
<dbReference type="InterPro" id="IPR020859">
    <property type="entry name" value="ROC"/>
</dbReference>
<organism evidence="7 8">
    <name type="scientific">Branchiostoma floridae</name>
    <name type="common">Florida lancelet</name>
    <name type="synonym">Amphioxus</name>
    <dbReference type="NCBI Taxonomy" id="7739"/>
    <lineage>
        <taxon>Eukaryota</taxon>
        <taxon>Metazoa</taxon>
        <taxon>Chordata</taxon>
        <taxon>Cephalochordata</taxon>
        <taxon>Leptocardii</taxon>
        <taxon>Amphioxiformes</taxon>
        <taxon>Branchiostomatidae</taxon>
        <taxon>Branchiostoma</taxon>
    </lineage>
</organism>
<keyword evidence="2" id="KW-0547">Nucleotide-binding</keyword>
<keyword evidence="7" id="KW-1185">Reference proteome</keyword>
<dbReference type="Gene3D" id="1.10.533.10">
    <property type="entry name" value="Death Domain, Fas"/>
    <property type="match status" value="1"/>
</dbReference>
<gene>
    <name evidence="8" type="primary">LOC118408042</name>
</gene>
<dbReference type="SUPFAM" id="SSF52540">
    <property type="entry name" value="P-loop containing nucleoside triphosphate hydrolases"/>
    <property type="match status" value="1"/>
</dbReference>